<feature type="transmembrane region" description="Helical" evidence="2">
    <location>
        <begin position="110"/>
        <end position="133"/>
    </location>
</feature>
<organism evidence="3 4">
    <name type="scientific">Cytospora schulzeri</name>
    <dbReference type="NCBI Taxonomy" id="448051"/>
    <lineage>
        <taxon>Eukaryota</taxon>
        <taxon>Fungi</taxon>
        <taxon>Dikarya</taxon>
        <taxon>Ascomycota</taxon>
        <taxon>Pezizomycotina</taxon>
        <taxon>Sordariomycetes</taxon>
        <taxon>Sordariomycetidae</taxon>
        <taxon>Diaporthales</taxon>
        <taxon>Cytosporaceae</taxon>
        <taxon>Cytospora</taxon>
    </lineage>
</organism>
<protein>
    <submittedName>
        <fullName evidence="3">Uncharacterized protein</fullName>
    </submittedName>
</protein>
<name>A0A423VR23_9PEZI</name>
<feature type="compositionally biased region" description="Basic and acidic residues" evidence="1">
    <location>
        <begin position="1"/>
        <end position="24"/>
    </location>
</feature>
<comment type="caution">
    <text evidence="3">The sequence shown here is derived from an EMBL/GenBank/DDBJ whole genome shotgun (WGS) entry which is preliminary data.</text>
</comment>
<evidence type="ECO:0000313" key="3">
    <source>
        <dbReference type="EMBL" id="ROV93422.1"/>
    </source>
</evidence>
<evidence type="ECO:0000313" key="4">
    <source>
        <dbReference type="Proteomes" id="UP000283895"/>
    </source>
</evidence>
<dbReference type="EMBL" id="LKEA01000045">
    <property type="protein sequence ID" value="ROV93422.1"/>
    <property type="molecule type" value="Genomic_DNA"/>
</dbReference>
<keyword evidence="4" id="KW-1185">Reference proteome</keyword>
<feature type="compositionally biased region" description="Basic and acidic residues" evidence="1">
    <location>
        <begin position="44"/>
        <end position="64"/>
    </location>
</feature>
<keyword evidence="2" id="KW-0472">Membrane</keyword>
<accession>A0A423VR23</accession>
<proteinExistence type="predicted"/>
<keyword evidence="2" id="KW-0812">Transmembrane</keyword>
<feature type="region of interest" description="Disordered" evidence="1">
    <location>
        <begin position="1"/>
        <end position="64"/>
    </location>
</feature>
<feature type="transmembrane region" description="Helical" evidence="2">
    <location>
        <begin position="81"/>
        <end position="98"/>
    </location>
</feature>
<dbReference type="Proteomes" id="UP000283895">
    <property type="component" value="Unassembled WGS sequence"/>
</dbReference>
<evidence type="ECO:0000256" key="2">
    <source>
        <dbReference type="SAM" id="Phobius"/>
    </source>
</evidence>
<gene>
    <name evidence="3" type="ORF">VMCG_08389</name>
</gene>
<evidence type="ECO:0000256" key="1">
    <source>
        <dbReference type="SAM" id="MobiDB-lite"/>
    </source>
</evidence>
<sequence length="138" mass="15814">MEKLQEEGRVHKEYDEKNNKDGDVGNHSLAVLDNDEPRPLSAKAVEDQNDNHDDNGDDKINRSDTRMLDDKARKAIRLRRIGIAAVVLFYIMILTDLPSGKRDQITVLDLVFTIIRLLISLTFFILVVVYIYLDSTNK</sequence>
<keyword evidence="2" id="KW-1133">Transmembrane helix</keyword>
<reference evidence="3 4" key="1">
    <citation type="submission" date="2015-09" db="EMBL/GenBank/DDBJ databases">
        <title>Host preference determinants of Valsa canker pathogens revealed by comparative genomics.</title>
        <authorList>
            <person name="Yin Z."/>
            <person name="Huang L."/>
        </authorList>
    </citation>
    <scope>NUCLEOTIDE SEQUENCE [LARGE SCALE GENOMIC DNA]</scope>
    <source>
        <strain evidence="3 4">03-1</strain>
    </source>
</reference>
<dbReference type="AlphaFoldDB" id="A0A423VR23"/>